<feature type="domain" description="WYL" evidence="2">
    <location>
        <begin position="138"/>
        <end position="202"/>
    </location>
</feature>
<dbReference type="Pfam" id="PF13280">
    <property type="entry name" value="WYL"/>
    <property type="match status" value="1"/>
</dbReference>
<sequence>MSRAQRLLTLIQLLRSHRFAVPGPQLADKLGISLRTLYRDIATLQSQGAPIIGEAGLGYVLQPGFTLPPLMFTEEEIEALVLGSRWVARQADPRLQEGARSALMKIAAVLPDALRDTLDGTTLLVAPANLTARDSVDLQPLRQAIRDGRKVTLHYQDGQGNTSTRLIWPFVLGYFEQVRVLGAWCETRQAFRHFRTDRILAFAVEAETYPVSRRRLFKQWREQQGIRLPKEGY</sequence>
<dbReference type="PROSITE" id="PS52050">
    <property type="entry name" value="WYL"/>
    <property type="match status" value="1"/>
</dbReference>
<gene>
    <name evidence="3" type="ORF">CVE23_21710</name>
</gene>
<evidence type="ECO:0000259" key="1">
    <source>
        <dbReference type="Pfam" id="PF08279"/>
    </source>
</evidence>
<dbReference type="KEGG" id="dfn:CVE23_21710"/>
<dbReference type="Gene3D" id="1.10.10.10">
    <property type="entry name" value="Winged helix-like DNA-binding domain superfamily/Winged helix DNA-binding domain"/>
    <property type="match status" value="1"/>
</dbReference>
<name>A0A2K8QS90_9GAMM</name>
<dbReference type="Proteomes" id="UP000231901">
    <property type="component" value="Chromosome"/>
</dbReference>
<reference evidence="4" key="1">
    <citation type="journal article" date="2018" name="Genome Announc.">
        <title>Complete genome sequence of a Dickeya fangzhongdai type strain causing bleeding canker of pear tree trunks.</title>
        <authorList>
            <person name="Zhao Y."/>
            <person name="Tian Y."/>
            <person name="Li X."/>
            <person name="Hu B."/>
        </authorList>
    </citation>
    <scope>NUCLEOTIDE SEQUENCE [LARGE SCALE GENOMIC DNA]</scope>
    <source>
        <strain evidence="4">DSM 101947</strain>
    </source>
</reference>
<dbReference type="AlphaFoldDB" id="A0A2K8QS90"/>
<dbReference type="InterPro" id="IPR036388">
    <property type="entry name" value="WH-like_DNA-bd_sf"/>
</dbReference>
<evidence type="ECO:0000313" key="4">
    <source>
        <dbReference type="Proteomes" id="UP000231901"/>
    </source>
</evidence>
<evidence type="ECO:0000259" key="2">
    <source>
        <dbReference type="Pfam" id="PF13280"/>
    </source>
</evidence>
<proteinExistence type="predicted"/>
<dbReference type="Pfam" id="PF08279">
    <property type="entry name" value="HTH_11"/>
    <property type="match status" value="1"/>
</dbReference>
<dbReference type="PANTHER" id="PTHR34580:SF3">
    <property type="entry name" value="PROTEIN PAFB"/>
    <property type="match status" value="1"/>
</dbReference>
<dbReference type="InterPro" id="IPR051534">
    <property type="entry name" value="CBASS_pafABC_assoc_protein"/>
</dbReference>
<dbReference type="GeneID" id="66566939"/>
<feature type="domain" description="Helix-turn-helix type 11" evidence="1">
    <location>
        <begin position="6"/>
        <end position="59"/>
    </location>
</feature>
<keyword evidence="4" id="KW-1185">Reference proteome</keyword>
<dbReference type="SUPFAM" id="SSF46785">
    <property type="entry name" value="Winged helix' DNA-binding domain"/>
    <property type="match status" value="1"/>
</dbReference>
<accession>A0A2K8QS90</accession>
<dbReference type="EMBL" id="CP025003">
    <property type="protein sequence ID" value="ATZ96357.1"/>
    <property type="molecule type" value="Genomic_DNA"/>
</dbReference>
<protein>
    <submittedName>
        <fullName evidence="3">Transcriptional regulator</fullName>
    </submittedName>
</protein>
<dbReference type="InterPro" id="IPR036390">
    <property type="entry name" value="WH_DNA-bd_sf"/>
</dbReference>
<dbReference type="InterPro" id="IPR013196">
    <property type="entry name" value="HTH_11"/>
</dbReference>
<organism evidence="3 4">
    <name type="scientific">Dickeya fangzhongdai</name>
    <dbReference type="NCBI Taxonomy" id="1778540"/>
    <lineage>
        <taxon>Bacteria</taxon>
        <taxon>Pseudomonadati</taxon>
        <taxon>Pseudomonadota</taxon>
        <taxon>Gammaproteobacteria</taxon>
        <taxon>Enterobacterales</taxon>
        <taxon>Pectobacteriaceae</taxon>
        <taxon>Dickeya</taxon>
    </lineage>
</organism>
<dbReference type="PANTHER" id="PTHR34580">
    <property type="match status" value="1"/>
</dbReference>
<dbReference type="RefSeq" id="WP_100850323.1">
    <property type="nucleotide sequence ID" value="NZ_BMJF01000007.1"/>
</dbReference>
<evidence type="ECO:0000313" key="3">
    <source>
        <dbReference type="EMBL" id="ATZ96357.1"/>
    </source>
</evidence>
<dbReference type="InterPro" id="IPR026881">
    <property type="entry name" value="WYL_dom"/>
</dbReference>